<reference evidence="1 2" key="1">
    <citation type="submission" date="2022-03" db="EMBL/GenBank/DDBJ databases">
        <title>Pseudonocardia alaer sp. nov., a novel actinomycete isolated from reed forest soil.</title>
        <authorList>
            <person name="Wang L."/>
        </authorList>
    </citation>
    <scope>NUCLEOTIDE SEQUENCE [LARGE SCALE GENOMIC DNA]</scope>
    <source>
        <strain evidence="1 2">Y-16303</strain>
    </source>
</reference>
<name>A0ABS9TUA0_9PSEU</name>
<dbReference type="RefSeq" id="WP_241042906.1">
    <property type="nucleotide sequence ID" value="NZ_BAAAJF010000028.1"/>
</dbReference>
<organism evidence="1 2">
    <name type="scientific">Pseudonocardia alaniniphila</name>
    <dbReference type="NCBI Taxonomy" id="75291"/>
    <lineage>
        <taxon>Bacteria</taxon>
        <taxon>Bacillati</taxon>
        <taxon>Actinomycetota</taxon>
        <taxon>Actinomycetes</taxon>
        <taxon>Pseudonocardiales</taxon>
        <taxon>Pseudonocardiaceae</taxon>
        <taxon>Pseudonocardia</taxon>
    </lineage>
</organism>
<evidence type="ECO:0000313" key="2">
    <source>
        <dbReference type="Proteomes" id="UP001299970"/>
    </source>
</evidence>
<keyword evidence="2" id="KW-1185">Reference proteome</keyword>
<dbReference type="Pfam" id="PF04199">
    <property type="entry name" value="Cyclase"/>
    <property type="match status" value="1"/>
</dbReference>
<dbReference type="PANTHER" id="PTHR34861">
    <property type="match status" value="1"/>
</dbReference>
<dbReference type="InterPro" id="IPR037175">
    <property type="entry name" value="KFase_sf"/>
</dbReference>
<dbReference type="InterPro" id="IPR007325">
    <property type="entry name" value="KFase/CYL"/>
</dbReference>
<evidence type="ECO:0000313" key="1">
    <source>
        <dbReference type="EMBL" id="MCH6172099.1"/>
    </source>
</evidence>
<dbReference type="SUPFAM" id="SSF102198">
    <property type="entry name" value="Putative cyclase"/>
    <property type="match status" value="1"/>
</dbReference>
<accession>A0ABS9TUA0</accession>
<dbReference type="Gene3D" id="3.50.30.50">
    <property type="entry name" value="Putative cyclase"/>
    <property type="match status" value="1"/>
</dbReference>
<dbReference type="PANTHER" id="PTHR34861:SF10">
    <property type="entry name" value="CYCLASE"/>
    <property type="match status" value="1"/>
</dbReference>
<dbReference type="Proteomes" id="UP001299970">
    <property type="component" value="Unassembled WGS sequence"/>
</dbReference>
<gene>
    <name evidence="1" type="ORF">MMF94_41005</name>
</gene>
<proteinExistence type="predicted"/>
<protein>
    <submittedName>
        <fullName evidence="1">Cyclase family protein</fullName>
    </submittedName>
</protein>
<sequence>MAGKPQDADVIGYLQTLSNWGRWGDDDRLGTLNLITDDVRRAAAGTVRDGTAVSLSFDMDPQNPDPLGHGTQIQRYMELNEVEALFGRAGRFDAVREYVGLIAHGSPTHLDGLAHFSWEGKNYNGFDASDVRTVGGATKLSVHQAAQGIITRGVLLDIPAVHGTPWLEPGHAITPDEITEAETRQGVTVRAGDALFVRTGNFARTAAEGRHPDDHAAGLSAATLPFLRERDVALLSTDGQQEVVPAESADFDLRMPIHVVGLVALGLWLVDNAALDALARTCQEKYRWEFLLSLVPWRMIGVTSSAVNPVAVF</sequence>
<dbReference type="EMBL" id="JAKXMK010000056">
    <property type="protein sequence ID" value="MCH6172099.1"/>
    <property type="molecule type" value="Genomic_DNA"/>
</dbReference>
<comment type="caution">
    <text evidence="1">The sequence shown here is derived from an EMBL/GenBank/DDBJ whole genome shotgun (WGS) entry which is preliminary data.</text>
</comment>